<dbReference type="AlphaFoldDB" id="A0A0L0W7X3"/>
<evidence type="ECO:0000256" key="1">
    <source>
        <dbReference type="ARBA" id="ARBA00010692"/>
    </source>
</evidence>
<keyword evidence="5" id="KW-1185">Reference proteome</keyword>
<protein>
    <recommendedName>
        <fullName evidence="2">Biotin transporter</fullName>
    </recommendedName>
</protein>
<evidence type="ECO:0000256" key="3">
    <source>
        <dbReference type="SAM" id="Phobius"/>
    </source>
</evidence>
<keyword evidence="3" id="KW-0812">Transmembrane</keyword>
<reference evidence="5" key="1">
    <citation type="submission" date="2015-07" db="EMBL/GenBank/DDBJ databases">
        <title>Draft genome sequence of the purine-degrading Gottschalkia purinilyticum DSM 1384 (formerly Clostridium purinilyticum).</title>
        <authorList>
            <person name="Poehlein A."/>
            <person name="Schiel-Bengelsdorf B."/>
            <person name="Bengelsdorf F.R."/>
            <person name="Daniel R."/>
            <person name="Duerre P."/>
        </authorList>
    </citation>
    <scope>NUCLEOTIDE SEQUENCE [LARGE SCALE GENOMIC DNA]</scope>
    <source>
        <strain evidence="5">DSM 1384</strain>
    </source>
</reference>
<evidence type="ECO:0000313" key="4">
    <source>
        <dbReference type="EMBL" id="KNF07532.1"/>
    </source>
</evidence>
<dbReference type="Proteomes" id="UP000037267">
    <property type="component" value="Unassembled WGS sequence"/>
</dbReference>
<dbReference type="EMBL" id="LGSS01000015">
    <property type="protein sequence ID" value="KNF07532.1"/>
    <property type="molecule type" value="Genomic_DNA"/>
</dbReference>
<proteinExistence type="inferred from homology"/>
<dbReference type="PIRSF" id="PIRSF016661">
    <property type="entry name" value="BioY"/>
    <property type="match status" value="1"/>
</dbReference>
<feature type="transmembrane region" description="Helical" evidence="3">
    <location>
        <begin position="79"/>
        <end position="98"/>
    </location>
</feature>
<feature type="transmembrane region" description="Helical" evidence="3">
    <location>
        <begin position="110"/>
        <end position="133"/>
    </location>
</feature>
<sequence>MKIKTKDMILVSMFAALTAIGAYLQIPTQPIPFTFQFFFCAFSGLILGSRRGIMSQILYIIIGLAGLPIFAGGKGGIQHIFSPTFGYLIGFMLCSYIIGKLTEKQGEIKFVRLLTSVVIGIIVVYIIGVPYLYMIMNIVMKNPMSMSTAIKTGFTIFIIQDLIKCVVISLIGVKIVPILRKSGMLEKNVS</sequence>
<comment type="similarity">
    <text evidence="1 2">Belongs to the BioY family.</text>
</comment>
<keyword evidence="2" id="KW-0813">Transport</keyword>
<dbReference type="RefSeq" id="WP_050356119.1">
    <property type="nucleotide sequence ID" value="NZ_LGSS01000015.1"/>
</dbReference>
<comment type="caution">
    <text evidence="4">The sequence shown here is derived from an EMBL/GenBank/DDBJ whole genome shotgun (WGS) entry which is preliminary data.</text>
</comment>
<dbReference type="OrthoDB" id="9803495at2"/>
<keyword evidence="2 3" id="KW-0472">Membrane</keyword>
<accession>A0A0L0W7X3</accession>
<name>A0A0L0W7X3_GOTPU</name>
<evidence type="ECO:0000313" key="5">
    <source>
        <dbReference type="Proteomes" id="UP000037267"/>
    </source>
</evidence>
<dbReference type="GO" id="GO:0005886">
    <property type="term" value="C:plasma membrane"/>
    <property type="evidence" value="ECO:0007669"/>
    <property type="project" value="UniProtKB-SubCell"/>
</dbReference>
<dbReference type="STRING" id="1503.CLPU_15c00260"/>
<feature type="transmembrane region" description="Helical" evidence="3">
    <location>
        <begin position="153"/>
        <end position="176"/>
    </location>
</feature>
<comment type="subcellular location">
    <subcellularLocation>
        <location evidence="2">Cell membrane</location>
        <topology evidence="2">Multi-pass membrane protein</topology>
    </subcellularLocation>
</comment>
<dbReference type="Pfam" id="PF02632">
    <property type="entry name" value="BioY"/>
    <property type="match status" value="1"/>
</dbReference>
<dbReference type="PANTHER" id="PTHR34295">
    <property type="entry name" value="BIOTIN TRANSPORTER BIOY"/>
    <property type="match status" value="1"/>
</dbReference>
<evidence type="ECO:0000256" key="2">
    <source>
        <dbReference type="PIRNR" id="PIRNR016661"/>
    </source>
</evidence>
<dbReference type="PATRIC" id="fig|1503.3.peg.567"/>
<organism evidence="4 5">
    <name type="scientific">Gottschalkia purinilytica</name>
    <name type="common">Clostridium purinilyticum</name>
    <dbReference type="NCBI Taxonomy" id="1503"/>
    <lineage>
        <taxon>Bacteria</taxon>
        <taxon>Bacillati</taxon>
        <taxon>Bacillota</taxon>
        <taxon>Tissierellia</taxon>
        <taxon>Tissierellales</taxon>
        <taxon>Gottschalkiaceae</taxon>
        <taxon>Gottschalkia</taxon>
    </lineage>
</organism>
<gene>
    <name evidence="4" type="ORF">CLPU_15c00260</name>
</gene>
<feature type="transmembrane region" description="Helical" evidence="3">
    <location>
        <begin position="56"/>
        <end position="73"/>
    </location>
</feature>
<keyword evidence="3" id="KW-1133">Transmembrane helix</keyword>
<dbReference type="GO" id="GO:0015225">
    <property type="term" value="F:biotin transmembrane transporter activity"/>
    <property type="evidence" value="ECO:0007669"/>
    <property type="project" value="UniProtKB-UniRule"/>
</dbReference>
<keyword evidence="2" id="KW-1003">Cell membrane</keyword>
<dbReference type="Gene3D" id="1.10.1760.20">
    <property type="match status" value="1"/>
</dbReference>
<dbReference type="InterPro" id="IPR003784">
    <property type="entry name" value="BioY"/>
</dbReference>
<dbReference type="PANTHER" id="PTHR34295:SF1">
    <property type="entry name" value="BIOTIN TRANSPORTER BIOY"/>
    <property type="match status" value="1"/>
</dbReference>
<feature type="transmembrane region" description="Helical" evidence="3">
    <location>
        <begin position="31"/>
        <end position="49"/>
    </location>
</feature>